<feature type="non-terminal residue" evidence="2">
    <location>
        <position position="460"/>
    </location>
</feature>
<dbReference type="PROSITE" id="PS50878">
    <property type="entry name" value="RT_POL"/>
    <property type="match status" value="1"/>
</dbReference>
<reference evidence="2 3" key="1">
    <citation type="submission" date="2024-02" db="EMBL/GenBank/DDBJ databases">
        <title>High-quality chromosome-scale genome assembly of Pensacola bahiagrass (Paspalum notatum Flugge var. saurae).</title>
        <authorList>
            <person name="Vega J.M."/>
            <person name="Podio M."/>
            <person name="Orjuela J."/>
            <person name="Siena L.A."/>
            <person name="Pessino S.C."/>
            <person name="Combes M.C."/>
            <person name="Mariac C."/>
            <person name="Albertini E."/>
            <person name="Pupilli F."/>
            <person name="Ortiz J.P.A."/>
            <person name="Leblanc O."/>
        </authorList>
    </citation>
    <scope>NUCLEOTIDE SEQUENCE [LARGE SCALE GENOMIC DNA]</scope>
    <source>
        <strain evidence="2">R1</strain>
        <tissue evidence="2">Leaf</tissue>
    </source>
</reference>
<feature type="non-terminal residue" evidence="2">
    <location>
        <position position="1"/>
    </location>
</feature>
<dbReference type="Pfam" id="PF00078">
    <property type="entry name" value="RVT_1"/>
    <property type="match status" value="1"/>
</dbReference>
<dbReference type="PANTHER" id="PTHR33116:SF86">
    <property type="entry name" value="REVERSE TRANSCRIPTASE DOMAIN-CONTAINING PROTEIN"/>
    <property type="match status" value="1"/>
</dbReference>
<dbReference type="Proteomes" id="UP001341281">
    <property type="component" value="Chromosome 01"/>
</dbReference>
<organism evidence="2 3">
    <name type="scientific">Paspalum notatum var. saurae</name>
    <dbReference type="NCBI Taxonomy" id="547442"/>
    <lineage>
        <taxon>Eukaryota</taxon>
        <taxon>Viridiplantae</taxon>
        <taxon>Streptophyta</taxon>
        <taxon>Embryophyta</taxon>
        <taxon>Tracheophyta</taxon>
        <taxon>Spermatophyta</taxon>
        <taxon>Magnoliopsida</taxon>
        <taxon>Liliopsida</taxon>
        <taxon>Poales</taxon>
        <taxon>Poaceae</taxon>
        <taxon>PACMAD clade</taxon>
        <taxon>Panicoideae</taxon>
        <taxon>Andropogonodae</taxon>
        <taxon>Paspaleae</taxon>
        <taxon>Paspalinae</taxon>
        <taxon>Paspalum</taxon>
    </lineage>
</organism>
<gene>
    <name evidence="2" type="ORF">U9M48_004470</name>
</gene>
<protein>
    <recommendedName>
        <fullName evidence="1">Reverse transcriptase domain-containing protein</fullName>
    </recommendedName>
</protein>
<dbReference type="EMBL" id="CP144745">
    <property type="protein sequence ID" value="WVZ53544.1"/>
    <property type="molecule type" value="Genomic_DNA"/>
</dbReference>
<dbReference type="AlphaFoldDB" id="A0AAQ3PQ47"/>
<name>A0AAQ3PQ47_PASNO</name>
<sequence>YKRSLWIDTSIVLIPKVQHPERLKECRPISLCNVTYKIVSKRIVNRLRPLLDGLIFENQNAFPQKKNQNAFVPGRLITDNALIAFECIHAIQEDGSNRSEYCAYKLDLAKAYDRVDWGYLEQVLVNLGFHRNWVQWVMACVTTVHYSVRFNGVLLDTIQPTRGLRQGDPLSPILQRESSNGRIQGLRVSGRAPEITHLLFADDSLLFFRATAEQATRVKEGLLLYGKATGQMINFDKCSIMFNAKQDEASMLAVKSLLNVHSVAFEAKYLGLPTPEGRMKADKFQGITERLIKRCNAWDESKIRSRSPRTTCVYSMSVFLLPASLCETWTRRIRQYWWGELGGRRKTQWIAWDKFTTPKGQCGLGFRDLRLFNQALSGRQAWRLIESPESLCACVLKAKYFPNGNLLYTSFPLNQSPTWRAVVHGLELLKKGFIWRIGSGERTRMWRDPWIPGGWSLRAS</sequence>
<dbReference type="InterPro" id="IPR043502">
    <property type="entry name" value="DNA/RNA_pol_sf"/>
</dbReference>
<dbReference type="PANTHER" id="PTHR33116">
    <property type="entry name" value="REVERSE TRANSCRIPTASE ZINC-BINDING DOMAIN-CONTAINING PROTEIN-RELATED-RELATED"/>
    <property type="match status" value="1"/>
</dbReference>
<proteinExistence type="predicted"/>
<feature type="domain" description="Reverse transcriptase" evidence="1">
    <location>
        <begin position="1"/>
        <end position="274"/>
    </location>
</feature>
<dbReference type="InterPro" id="IPR000477">
    <property type="entry name" value="RT_dom"/>
</dbReference>
<dbReference type="SUPFAM" id="SSF56672">
    <property type="entry name" value="DNA/RNA polymerases"/>
    <property type="match status" value="1"/>
</dbReference>
<dbReference type="CDD" id="cd01650">
    <property type="entry name" value="RT_nLTR_like"/>
    <property type="match status" value="1"/>
</dbReference>
<evidence type="ECO:0000313" key="3">
    <source>
        <dbReference type="Proteomes" id="UP001341281"/>
    </source>
</evidence>
<accession>A0AAQ3PQ47</accession>
<evidence type="ECO:0000259" key="1">
    <source>
        <dbReference type="PROSITE" id="PS50878"/>
    </source>
</evidence>
<evidence type="ECO:0000313" key="2">
    <source>
        <dbReference type="EMBL" id="WVZ53544.1"/>
    </source>
</evidence>
<keyword evidence="3" id="KW-1185">Reference proteome</keyword>